<organism evidence="1 2">
    <name type="scientific">Marasmiellus scandens</name>
    <dbReference type="NCBI Taxonomy" id="2682957"/>
    <lineage>
        <taxon>Eukaryota</taxon>
        <taxon>Fungi</taxon>
        <taxon>Dikarya</taxon>
        <taxon>Basidiomycota</taxon>
        <taxon>Agaricomycotina</taxon>
        <taxon>Agaricomycetes</taxon>
        <taxon>Agaricomycetidae</taxon>
        <taxon>Agaricales</taxon>
        <taxon>Marasmiineae</taxon>
        <taxon>Omphalotaceae</taxon>
        <taxon>Marasmiellus</taxon>
    </lineage>
</organism>
<evidence type="ECO:0008006" key="3">
    <source>
        <dbReference type="Google" id="ProtNLM"/>
    </source>
</evidence>
<keyword evidence="2" id="KW-1185">Reference proteome</keyword>
<name>A0ABR1JHY5_9AGAR</name>
<dbReference type="InterPro" id="IPR011051">
    <property type="entry name" value="RmlC_Cupin_sf"/>
</dbReference>
<evidence type="ECO:0000313" key="2">
    <source>
        <dbReference type="Proteomes" id="UP001498398"/>
    </source>
</evidence>
<dbReference type="EMBL" id="JBANRG010000014">
    <property type="protein sequence ID" value="KAK7460860.1"/>
    <property type="molecule type" value="Genomic_DNA"/>
</dbReference>
<dbReference type="SUPFAM" id="SSF51182">
    <property type="entry name" value="RmlC-like cupins"/>
    <property type="match status" value="1"/>
</dbReference>
<dbReference type="Gene3D" id="2.60.120.10">
    <property type="entry name" value="Jelly Rolls"/>
    <property type="match status" value="1"/>
</dbReference>
<proteinExistence type="predicted"/>
<comment type="caution">
    <text evidence="1">The sequence shown here is derived from an EMBL/GenBank/DDBJ whole genome shotgun (WGS) entry which is preliminary data.</text>
</comment>
<dbReference type="CDD" id="cd02208">
    <property type="entry name" value="cupin_RmlC-like"/>
    <property type="match status" value="1"/>
</dbReference>
<protein>
    <recommendedName>
        <fullName evidence="3">Cupin 2 conserved barrel domain-containing protein</fullName>
    </recommendedName>
</protein>
<dbReference type="Proteomes" id="UP001498398">
    <property type="component" value="Unassembled WGS sequence"/>
</dbReference>
<reference evidence="1 2" key="1">
    <citation type="submission" date="2024-01" db="EMBL/GenBank/DDBJ databases">
        <title>A draft genome for the cacao thread blight pathogen Marasmiellus scandens.</title>
        <authorList>
            <person name="Baruah I.K."/>
            <person name="Leung J."/>
            <person name="Bukari Y."/>
            <person name="Amoako-Attah I."/>
            <person name="Meinhardt L.W."/>
            <person name="Bailey B.A."/>
            <person name="Cohen S.P."/>
        </authorList>
    </citation>
    <scope>NUCLEOTIDE SEQUENCE [LARGE SCALE GENOMIC DNA]</scope>
    <source>
        <strain evidence="1 2">GH-19</strain>
    </source>
</reference>
<accession>A0ABR1JHY5</accession>
<gene>
    <name evidence="1" type="ORF">VKT23_008791</name>
</gene>
<evidence type="ECO:0000313" key="1">
    <source>
        <dbReference type="EMBL" id="KAK7460860.1"/>
    </source>
</evidence>
<dbReference type="InterPro" id="IPR014710">
    <property type="entry name" value="RmlC-like_jellyroll"/>
</dbReference>
<sequence length="180" mass="20661">MSNSSLPESVSVVKGVTMTFLRNEPYISRVVISDAADTEQLFVPAHWHEKHDEIMRVVKGKLDIMLGSTWKTYTPEDGEVFIGRGVVHSLRSHKGVETVFQERTSPMDEEKELFFRNIFAVPGRMNAKVLPVMQVFYHGDTVPAFPLHLPWLEKLFMTILGCYLAPWFGYRLTHDHLKKA</sequence>